<dbReference type="GO" id="GO:0004146">
    <property type="term" value="F:dihydrofolate reductase activity"/>
    <property type="evidence" value="ECO:0007669"/>
    <property type="project" value="UniProtKB-EC"/>
</dbReference>
<evidence type="ECO:0000256" key="1">
    <source>
        <dbReference type="ARBA" id="ARBA00004903"/>
    </source>
</evidence>
<dbReference type="CDD" id="cd00209">
    <property type="entry name" value="DHFR"/>
    <property type="match status" value="1"/>
</dbReference>
<dbReference type="EMBL" id="NFIE01000007">
    <property type="protein sequence ID" value="OUN88980.1"/>
    <property type="molecule type" value="Genomic_DNA"/>
</dbReference>
<dbReference type="GO" id="GO:0005829">
    <property type="term" value="C:cytosol"/>
    <property type="evidence" value="ECO:0007669"/>
    <property type="project" value="TreeGrafter"/>
</dbReference>
<proteinExistence type="inferred from homology"/>
<dbReference type="PANTHER" id="PTHR48069:SF3">
    <property type="entry name" value="DIHYDROFOLATE REDUCTASE"/>
    <property type="match status" value="1"/>
</dbReference>
<evidence type="ECO:0000256" key="6">
    <source>
        <dbReference type="ARBA" id="ARBA00023002"/>
    </source>
</evidence>
<dbReference type="AlphaFoldDB" id="A0A1Y3Y3S7"/>
<dbReference type="Proteomes" id="UP000195781">
    <property type="component" value="Unassembled WGS sequence"/>
</dbReference>
<evidence type="ECO:0000313" key="8">
    <source>
        <dbReference type="EMBL" id="OUN88980.1"/>
    </source>
</evidence>
<evidence type="ECO:0000256" key="5">
    <source>
        <dbReference type="ARBA" id="ARBA00022857"/>
    </source>
</evidence>
<comment type="caution">
    <text evidence="8">The sequence shown here is derived from an EMBL/GenBank/DDBJ whole genome shotgun (WGS) entry which is preliminary data.</text>
</comment>
<evidence type="ECO:0000256" key="2">
    <source>
        <dbReference type="ARBA" id="ARBA00009539"/>
    </source>
</evidence>
<dbReference type="GO" id="GO:0046655">
    <property type="term" value="P:folic acid metabolic process"/>
    <property type="evidence" value="ECO:0007669"/>
    <property type="project" value="TreeGrafter"/>
</dbReference>
<dbReference type="Pfam" id="PF00186">
    <property type="entry name" value="DHFR_1"/>
    <property type="match status" value="1"/>
</dbReference>
<evidence type="ECO:0000313" key="9">
    <source>
        <dbReference type="Proteomes" id="UP000195781"/>
    </source>
</evidence>
<dbReference type="SUPFAM" id="SSF53597">
    <property type="entry name" value="Dihydrofolate reductase-like"/>
    <property type="match status" value="1"/>
</dbReference>
<evidence type="ECO:0000256" key="3">
    <source>
        <dbReference type="ARBA" id="ARBA00012856"/>
    </source>
</evidence>
<dbReference type="Gene3D" id="3.40.430.10">
    <property type="entry name" value="Dihydrofolate Reductase, subunit A"/>
    <property type="match status" value="1"/>
</dbReference>
<sequence>MKAIVAVCDDWGIGRDGDMLVTNRADMRHFVRCTSGHAVIMGRKTLESFPGGKPLKDRRNIVLTRDAAFAREGVEVVHSVDEALAAVAGEDEAWVIGGAEVYRQLLPLCCAVVVTKNRCTRPADAFFPNLDEDPAWHIAATDGGHVVEPGEGDAGMAYDFVTYEQGM</sequence>
<dbReference type="GO" id="GO:0046452">
    <property type="term" value="P:dihydrofolate metabolic process"/>
    <property type="evidence" value="ECO:0007669"/>
    <property type="project" value="TreeGrafter"/>
</dbReference>
<protein>
    <recommendedName>
        <fullName evidence="3">dihydrofolate reductase</fullName>
        <ecNumber evidence="3">1.5.1.3</ecNumber>
    </recommendedName>
</protein>
<dbReference type="GO" id="GO:0046654">
    <property type="term" value="P:tetrahydrofolate biosynthetic process"/>
    <property type="evidence" value="ECO:0007669"/>
    <property type="project" value="UniProtKB-UniPathway"/>
</dbReference>
<gene>
    <name evidence="8" type="ORF">B5G02_04260</name>
</gene>
<dbReference type="EC" id="1.5.1.3" evidence="3"/>
<dbReference type="PRINTS" id="PR00070">
    <property type="entry name" value="DHFR"/>
</dbReference>
<evidence type="ECO:0000256" key="4">
    <source>
        <dbReference type="ARBA" id="ARBA00022563"/>
    </source>
</evidence>
<dbReference type="PANTHER" id="PTHR48069">
    <property type="entry name" value="DIHYDROFOLATE REDUCTASE"/>
    <property type="match status" value="1"/>
</dbReference>
<comment type="similarity">
    <text evidence="2">Belongs to the dihydrofolate reductase family.</text>
</comment>
<keyword evidence="5" id="KW-0521">NADP</keyword>
<dbReference type="InterPro" id="IPR012259">
    <property type="entry name" value="DHFR"/>
</dbReference>
<dbReference type="InterPro" id="IPR001796">
    <property type="entry name" value="DHFR_dom"/>
</dbReference>
<keyword evidence="6" id="KW-0560">Oxidoreductase</keyword>
<keyword evidence="4" id="KW-0554">One-carbon metabolism</keyword>
<name>A0A1Y3Y3S7_9ACTN</name>
<dbReference type="GO" id="GO:0006730">
    <property type="term" value="P:one-carbon metabolic process"/>
    <property type="evidence" value="ECO:0007669"/>
    <property type="project" value="UniProtKB-KW"/>
</dbReference>
<comment type="pathway">
    <text evidence="1">Cofactor biosynthesis; tetrahydrofolate biosynthesis; 5,6,7,8-tetrahydrofolate from 7,8-dihydrofolate: step 1/1.</text>
</comment>
<reference evidence="9" key="1">
    <citation type="submission" date="2017-04" db="EMBL/GenBank/DDBJ databases">
        <title>Function of individual gut microbiota members based on whole genome sequencing of pure cultures obtained from chicken caecum.</title>
        <authorList>
            <person name="Medvecky M."/>
            <person name="Cejkova D."/>
            <person name="Polansky O."/>
            <person name="Karasova D."/>
            <person name="Kubasova T."/>
            <person name="Cizek A."/>
            <person name="Rychlik I."/>
        </authorList>
    </citation>
    <scope>NUCLEOTIDE SEQUENCE [LARGE SCALE GENOMIC DNA]</scope>
    <source>
        <strain evidence="9">An5</strain>
    </source>
</reference>
<dbReference type="InterPro" id="IPR024072">
    <property type="entry name" value="DHFR-like_dom_sf"/>
</dbReference>
<dbReference type="PROSITE" id="PS51330">
    <property type="entry name" value="DHFR_2"/>
    <property type="match status" value="1"/>
</dbReference>
<evidence type="ECO:0000259" key="7">
    <source>
        <dbReference type="PROSITE" id="PS51330"/>
    </source>
</evidence>
<dbReference type="UniPathway" id="UPA00077">
    <property type="reaction ID" value="UER00158"/>
</dbReference>
<feature type="domain" description="DHFR" evidence="7">
    <location>
        <begin position="1"/>
        <end position="165"/>
    </location>
</feature>
<dbReference type="OrthoDB" id="9804315at2"/>
<dbReference type="GO" id="GO:0050661">
    <property type="term" value="F:NADP binding"/>
    <property type="evidence" value="ECO:0007669"/>
    <property type="project" value="InterPro"/>
</dbReference>
<keyword evidence="9" id="KW-1185">Reference proteome</keyword>
<accession>A0A1Y3Y3S7</accession>
<organism evidence="8 9">
    <name type="scientific">[Collinsella] massiliensis</name>
    <dbReference type="NCBI Taxonomy" id="1232426"/>
    <lineage>
        <taxon>Bacteria</taxon>
        <taxon>Bacillati</taxon>
        <taxon>Actinomycetota</taxon>
        <taxon>Coriobacteriia</taxon>
        <taxon>Coriobacteriales</taxon>
        <taxon>Coriobacteriaceae</taxon>
        <taxon>Enorma</taxon>
    </lineage>
</organism>